<proteinExistence type="predicted"/>
<dbReference type="RefSeq" id="WP_135763592.1">
    <property type="nucleotide sequence ID" value="NZ_RQHV01000038.1"/>
</dbReference>
<gene>
    <name evidence="1" type="ORF">EHS11_06565</name>
</gene>
<protein>
    <submittedName>
        <fullName evidence="1">Uncharacterized protein</fullName>
    </submittedName>
</protein>
<evidence type="ECO:0000313" key="1">
    <source>
        <dbReference type="EMBL" id="TGN11745.1"/>
    </source>
</evidence>
<sequence length="184" mass="21083">MNIRNWLRAQYPHIFSDEKESVVLESHLCNLFTELRKKEETIMPRMSSDFDTRLANLLQSERIESPSANRFLFIKNVLENRNLQYSFSTVMLLSLVIVFASRYSSTETKLNDSAGVVIDNTSYLNEPTSIDLSAGSQKQEFINRLKTEPTSISGLKELETYYLNTGRGSAAEEIHYLIEAATER</sequence>
<dbReference type="AlphaFoldDB" id="A0A4R9LT07"/>
<comment type="caution">
    <text evidence="1">The sequence shown here is derived from an EMBL/GenBank/DDBJ whole genome shotgun (WGS) entry which is preliminary data.</text>
</comment>
<evidence type="ECO:0000313" key="2">
    <source>
        <dbReference type="Proteomes" id="UP000298264"/>
    </source>
</evidence>
<organism evidence="1 2">
    <name type="scientific">Leptospira ilyithenensis</name>
    <dbReference type="NCBI Taxonomy" id="2484901"/>
    <lineage>
        <taxon>Bacteria</taxon>
        <taxon>Pseudomonadati</taxon>
        <taxon>Spirochaetota</taxon>
        <taxon>Spirochaetia</taxon>
        <taxon>Leptospirales</taxon>
        <taxon>Leptospiraceae</taxon>
        <taxon>Leptospira</taxon>
    </lineage>
</organism>
<dbReference type="OrthoDB" id="325493at2"/>
<dbReference type="Proteomes" id="UP000298264">
    <property type="component" value="Unassembled WGS sequence"/>
</dbReference>
<reference evidence="1" key="1">
    <citation type="journal article" date="2019" name="PLoS Negl. Trop. Dis.">
        <title>Revisiting the worldwide diversity of Leptospira species in the environment.</title>
        <authorList>
            <person name="Vincent A.T."/>
            <person name="Schiettekatte O."/>
            <person name="Bourhy P."/>
            <person name="Veyrier F.J."/>
            <person name="Picardeau M."/>
        </authorList>
    </citation>
    <scope>NUCLEOTIDE SEQUENCE [LARGE SCALE GENOMIC DNA]</scope>
    <source>
        <strain evidence="1">201400974</strain>
    </source>
</reference>
<keyword evidence="2" id="KW-1185">Reference proteome</keyword>
<accession>A0A4R9LT07</accession>
<dbReference type="EMBL" id="RQHV01000038">
    <property type="protein sequence ID" value="TGN11745.1"/>
    <property type="molecule type" value="Genomic_DNA"/>
</dbReference>
<name>A0A4R9LT07_9LEPT</name>